<gene>
    <name evidence="1" type="primary">CP</name>
    <name evidence="1" type="ORF">GBF38_003681</name>
</gene>
<accession>A0ACB7F140</accession>
<evidence type="ECO:0000313" key="2">
    <source>
        <dbReference type="Proteomes" id="UP000805704"/>
    </source>
</evidence>
<reference evidence="1" key="1">
    <citation type="submission" date="2020-04" db="EMBL/GenBank/DDBJ databases">
        <title>A chromosome-scale assembly and high-density genetic map of the yellow drum (Nibea albiflora) genome.</title>
        <authorList>
            <person name="Xu D."/>
            <person name="Zhang W."/>
            <person name="Chen R."/>
            <person name="Tan P."/>
            <person name="Wang L."/>
            <person name="Song H."/>
            <person name="Tian L."/>
            <person name="Zhu Q."/>
            <person name="Wang B."/>
        </authorList>
    </citation>
    <scope>NUCLEOTIDE SEQUENCE</scope>
    <source>
        <strain evidence="1">ZJHYS-2018</strain>
    </source>
</reference>
<name>A0ACB7F140_NIBAL</name>
<sequence length="288" mass="32369">MYRQYTDATYTSLAPRPAWLGFLGPILRAEVDDVIVVHLKNFATRPYSMHPHGLFYEKHTEGILKETNDTVQGQTKPESVEESVRNDVDQDVFLMFTIVDENLSFYLKDNIQRCSDPDGVDQEDPDFQESNLMHAGMQAFYEVKSCGSEGSPTVAGGVVRNYYLAAEKVLWSYAPSGKDLINNVNLTEADSASEVFFGRDGERIGGRYQKVIYKEYTDNTFTTVKPPESQHLGLLGPVLRAEEGDALSVTFMNKADRNYSIQPHGLHYDKRFQGSSYVDGEEADSCTP</sequence>
<protein>
    <submittedName>
        <fullName evidence="1">Ceruloplasmin</fullName>
    </submittedName>
</protein>
<comment type="caution">
    <text evidence="1">The sequence shown here is derived from an EMBL/GenBank/DDBJ whole genome shotgun (WGS) entry which is preliminary data.</text>
</comment>
<keyword evidence="2" id="KW-1185">Reference proteome</keyword>
<dbReference type="Proteomes" id="UP000805704">
    <property type="component" value="Chromosome 19"/>
</dbReference>
<dbReference type="EMBL" id="CM024807">
    <property type="protein sequence ID" value="KAG8007960.1"/>
    <property type="molecule type" value="Genomic_DNA"/>
</dbReference>
<organism evidence="1 2">
    <name type="scientific">Nibea albiflora</name>
    <name type="common">Yellow drum</name>
    <name type="synonym">Corvina albiflora</name>
    <dbReference type="NCBI Taxonomy" id="240163"/>
    <lineage>
        <taxon>Eukaryota</taxon>
        <taxon>Metazoa</taxon>
        <taxon>Chordata</taxon>
        <taxon>Craniata</taxon>
        <taxon>Vertebrata</taxon>
        <taxon>Euteleostomi</taxon>
        <taxon>Actinopterygii</taxon>
        <taxon>Neopterygii</taxon>
        <taxon>Teleostei</taxon>
        <taxon>Neoteleostei</taxon>
        <taxon>Acanthomorphata</taxon>
        <taxon>Eupercaria</taxon>
        <taxon>Sciaenidae</taxon>
        <taxon>Nibea</taxon>
    </lineage>
</organism>
<proteinExistence type="predicted"/>
<evidence type="ECO:0000313" key="1">
    <source>
        <dbReference type="EMBL" id="KAG8007960.1"/>
    </source>
</evidence>